<dbReference type="PANTHER" id="PTHR30349:SF94">
    <property type="entry name" value="INTEGRASE_RECOMBINASE HI_1414-RELATED"/>
    <property type="match status" value="1"/>
</dbReference>
<keyword evidence="6" id="KW-1185">Reference proteome</keyword>
<dbReference type="SUPFAM" id="SSF56349">
    <property type="entry name" value="DNA breaking-rejoining enzymes"/>
    <property type="match status" value="1"/>
</dbReference>
<proteinExistence type="predicted"/>
<dbReference type="PANTHER" id="PTHR30349">
    <property type="entry name" value="PHAGE INTEGRASE-RELATED"/>
    <property type="match status" value="1"/>
</dbReference>
<dbReference type="InterPro" id="IPR010998">
    <property type="entry name" value="Integrase_recombinase_N"/>
</dbReference>
<dbReference type="Gene3D" id="1.10.150.130">
    <property type="match status" value="1"/>
</dbReference>
<sequence length="317" mass="35554">MLSKGKWRAHVCVDGVRRTRLFPTRRAARDWAARTEYEIHNSSTIASGTLFGDVLDRYAREVSPAKRSHAWEVRRIERFRSDPLAAIPIGELTAGDIALWRGDRLRDVSAATVLRDMNLLGAVLTQARREWHLIEKSPLPDVRRPKAAPPRDRLPTADEFERLAIAAGTDLARPTARALHAFLFACETAMRAGEIVGLTWGHIDLEARVAHLPMTKNGRPRDVPMTGAAVELPGQLPRCDPVFGLSSARLDALWRKLRDRALVAGPRFHDSRAYALTNLSRRVDVMTLTKISGHRDLKILLNTYYRETAADIAKRLG</sequence>
<evidence type="ECO:0000259" key="4">
    <source>
        <dbReference type="PROSITE" id="PS51898"/>
    </source>
</evidence>
<dbReference type="InterPro" id="IPR013762">
    <property type="entry name" value="Integrase-like_cat_sf"/>
</dbReference>
<evidence type="ECO:0000313" key="6">
    <source>
        <dbReference type="Proteomes" id="UP001553161"/>
    </source>
</evidence>
<dbReference type="Gene3D" id="1.10.443.10">
    <property type="entry name" value="Intergrase catalytic core"/>
    <property type="match status" value="1"/>
</dbReference>
<dbReference type="InterPro" id="IPR050090">
    <property type="entry name" value="Tyrosine_recombinase_XerCD"/>
</dbReference>
<keyword evidence="2" id="KW-0238">DNA-binding</keyword>
<keyword evidence="3" id="KW-0233">DNA recombination</keyword>
<accession>A0ABV3L3X6</accession>
<dbReference type="InterPro" id="IPR002104">
    <property type="entry name" value="Integrase_catalytic"/>
</dbReference>
<dbReference type="Proteomes" id="UP001553161">
    <property type="component" value="Unassembled WGS sequence"/>
</dbReference>
<dbReference type="EMBL" id="JBFBVU010000005">
    <property type="protein sequence ID" value="MEV8466272.1"/>
    <property type="molecule type" value="Genomic_DNA"/>
</dbReference>
<evidence type="ECO:0000256" key="2">
    <source>
        <dbReference type="ARBA" id="ARBA00023125"/>
    </source>
</evidence>
<dbReference type="CDD" id="cd00796">
    <property type="entry name" value="INT_Rci_Hp1_C"/>
    <property type="match status" value="1"/>
</dbReference>
<feature type="domain" description="Tyr recombinase" evidence="4">
    <location>
        <begin position="149"/>
        <end position="317"/>
    </location>
</feature>
<dbReference type="Pfam" id="PF00589">
    <property type="entry name" value="Phage_integrase"/>
    <property type="match status" value="1"/>
</dbReference>
<evidence type="ECO:0000313" key="5">
    <source>
        <dbReference type="EMBL" id="MEV8466272.1"/>
    </source>
</evidence>
<dbReference type="InterPro" id="IPR011010">
    <property type="entry name" value="DNA_brk_join_enz"/>
</dbReference>
<comment type="caution">
    <text evidence="5">The sequence shown here is derived from an EMBL/GenBank/DDBJ whole genome shotgun (WGS) entry which is preliminary data.</text>
</comment>
<evidence type="ECO:0000256" key="1">
    <source>
        <dbReference type="ARBA" id="ARBA00022908"/>
    </source>
</evidence>
<protein>
    <submittedName>
        <fullName evidence="5">Site-specific integrase</fullName>
    </submittedName>
</protein>
<keyword evidence="1" id="KW-0229">DNA integration</keyword>
<dbReference type="PROSITE" id="PS51898">
    <property type="entry name" value="TYR_RECOMBINASE"/>
    <property type="match status" value="1"/>
</dbReference>
<evidence type="ECO:0000256" key="3">
    <source>
        <dbReference type="ARBA" id="ARBA00023172"/>
    </source>
</evidence>
<name>A0ABV3L3X6_9RHOB</name>
<reference evidence="5 6" key="1">
    <citation type="submission" date="2024-07" db="EMBL/GenBank/DDBJ databases">
        <authorList>
            <person name="Kang M."/>
        </authorList>
    </citation>
    <scope>NUCLEOTIDE SEQUENCE [LARGE SCALE GENOMIC DNA]</scope>
    <source>
        <strain evidence="5 6">DFM31</strain>
    </source>
</reference>
<gene>
    <name evidence="5" type="ORF">AB0T83_05665</name>
</gene>
<organism evidence="5 6">
    <name type="scientific">Meridianimarinicoccus marinus</name>
    <dbReference type="NCBI Taxonomy" id="3231483"/>
    <lineage>
        <taxon>Bacteria</taxon>
        <taxon>Pseudomonadati</taxon>
        <taxon>Pseudomonadota</taxon>
        <taxon>Alphaproteobacteria</taxon>
        <taxon>Rhodobacterales</taxon>
        <taxon>Paracoccaceae</taxon>
        <taxon>Meridianimarinicoccus</taxon>
    </lineage>
</organism>